<reference evidence="1 2" key="1">
    <citation type="submission" date="2024-10" db="EMBL/GenBank/DDBJ databases">
        <title>Updated reference genomes for cyclostephanoid diatoms.</title>
        <authorList>
            <person name="Roberts W.R."/>
            <person name="Alverson A.J."/>
        </authorList>
    </citation>
    <scope>NUCLEOTIDE SEQUENCE [LARGE SCALE GENOMIC DNA]</scope>
    <source>
        <strain evidence="1 2">AJA010-31</strain>
    </source>
</reference>
<name>A0ABD3Q345_9STRA</name>
<keyword evidence="2" id="KW-1185">Reference proteome</keyword>
<protein>
    <submittedName>
        <fullName evidence="1">Uncharacterized protein</fullName>
    </submittedName>
</protein>
<dbReference type="Proteomes" id="UP001530400">
    <property type="component" value="Unassembled WGS sequence"/>
</dbReference>
<organism evidence="1 2">
    <name type="scientific">Cyclotella atomus</name>
    <dbReference type="NCBI Taxonomy" id="382360"/>
    <lineage>
        <taxon>Eukaryota</taxon>
        <taxon>Sar</taxon>
        <taxon>Stramenopiles</taxon>
        <taxon>Ochrophyta</taxon>
        <taxon>Bacillariophyta</taxon>
        <taxon>Coscinodiscophyceae</taxon>
        <taxon>Thalassiosirophycidae</taxon>
        <taxon>Stephanodiscales</taxon>
        <taxon>Stephanodiscaceae</taxon>
        <taxon>Cyclotella</taxon>
    </lineage>
</organism>
<evidence type="ECO:0000313" key="2">
    <source>
        <dbReference type="Proteomes" id="UP001530400"/>
    </source>
</evidence>
<accession>A0ABD3Q345</accession>
<dbReference type="EMBL" id="JALLPJ020000365">
    <property type="protein sequence ID" value="KAL3794219.1"/>
    <property type="molecule type" value="Genomic_DNA"/>
</dbReference>
<comment type="caution">
    <text evidence="1">The sequence shown here is derived from an EMBL/GenBank/DDBJ whole genome shotgun (WGS) entry which is preliminary data.</text>
</comment>
<evidence type="ECO:0000313" key="1">
    <source>
        <dbReference type="EMBL" id="KAL3794219.1"/>
    </source>
</evidence>
<sequence length="265" mass="30017">MPFPPYNPVRGEYKLTRAYRNLNVPEKLLHPFERFSYHERSIGAYLFDEFSTKPEEECPSHFVRPLCIHAAVHGNNVKCVGCNAEGSLLFNSSLRTDFCHLVCDDCGSVYTLSCVANKEKVQQLFDKKSQFRGSYAHYHEVEHLLADGPRSKMYFVFATRSNPDGCSHELPVYVAEIKGAAPNLNTDSFVKDRIRIKSNVVFEPLLGRRPWFTVLVPRDIDVHELSMEVFSDHFDVESLTAGSSSSPNLDCAADRFSRLKINGSS</sequence>
<gene>
    <name evidence="1" type="ORF">ACHAWO_006463</name>
</gene>
<proteinExistence type="predicted"/>
<dbReference type="AlphaFoldDB" id="A0ABD3Q345"/>